<dbReference type="InterPro" id="IPR036250">
    <property type="entry name" value="AcylCo_DH-like_C"/>
</dbReference>
<dbReference type="Pfam" id="PF18158">
    <property type="entry name" value="AidB_N"/>
    <property type="match status" value="1"/>
</dbReference>
<dbReference type="PANTHER" id="PTHR42707">
    <property type="entry name" value="ACYL-COA DEHYDROGENASE"/>
    <property type="match status" value="1"/>
</dbReference>
<feature type="domain" description="Acyl-CoA dehydrogenase/oxidase C-terminal" evidence="4">
    <location>
        <begin position="304"/>
        <end position="462"/>
    </location>
</feature>
<dbReference type="Pfam" id="PF00441">
    <property type="entry name" value="Acyl-CoA_dh_1"/>
    <property type="match status" value="1"/>
</dbReference>
<proteinExistence type="inferred from homology"/>
<dbReference type="InterPro" id="IPR009100">
    <property type="entry name" value="AcylCoA_DH/oxidase_NM_dom_sf"/>
</dbReference>
<dbReference type="InterPro" id="IPR053998">
    <property type="entry name" value="ACDH-11_C"/>
</dbReference>
<dbReference type="EMBL" id="OU015569">
    <property type="protein sequence ID" value="CAG5095093.1"/>
    <property type="molecule type" value="Genomic_DNA"/>
</dbReference>
<dbReference type="Gene3D" id="2.40.110.20">
    <property type="match status" value="2"/>
</dbReference>
<organism evidence="7 8">
    <name type="scientific">Oikopleura dioica</name>
    <name type="common">Tunicate</name>
    <dbReference type="NCBI Taxonomy" id="34765"/>
    <lineage>
        <taxon>Eukaryota</taxon>
        <taxon>Metazoa</taxon>
        <taxon>Chordata</taxon>
        <taxon>Tunicata</taxon>
        <taxon>Appendicularia</taxon>
        <taxon>Copelata</taxon>
        <taxon>Oikopleuridae</taxon>
        <taxon>Oikopleura</taxon>
    </lineage>
</organism>
<feature type="domain" description="Acyl-CoA dehydrogenase 11-like C-terminal" evidence="6">
    <location>
        <begin position="470"/>
        <end position="583"/>
    </location>
</feature>
<keyword evidence="3" id="KW-0274">FAD</keyword>
<dbReference type="PROSITE" id="PS00073">
    <property type="entry name" value="ACYL_COA_DH_2"/>
    <property type="match status" value="1"/>
</dbReference>
<accession>A0ABN7S8N2</accession>
<dbReference type="InterPro" id="IPR052904">
    <property type="entry name" value="Acyl-CoA_dehydrogenase-like"/>
</dbReference>
<dbReference type="Pfam" id="PF22217">
    <property type="entry name" value="ACDH-11_C"/>
    <property type="match status" value="1"/>
</dbReference>
<dbReference type="InterPro" id="IPR009075">
    <property type="entry name" value="AcylCo_DH/oxidase_C"/>
</dbReference>
<keyword evidence="8" id="KW-1185">Reference proteome</keyword>
<evidence type="ECO:0000256" key="1">
    <source>
        <dbReference type="ARBA" id="ARBA00009347"/>
    </source>
</evidence>
<dbReference type="PANTHER" id="PTHR42707:SF2">
    <property type="entry name" value="ACD11 DEHYDROGENASE"/>
    <property type="match status" value="1"/>
</dbReference>
<evidence type="ECO:0000256" key="2">
    <source>
        <dbReference type="ARBA" id="ARBA00022630"/>
    </source>
</evidence>
<dbReference type="Gene3D" id="6.10.250.600">
    <property type="match status" value="1"/>
</dbReference>
<comment type="similarity">
    <text evidence="1">Belongs to the acyl-CoA dehydrogenase family.</text>
</comment>
<dbReference type="SUPFAM" id="SSF47203">
    <property type="entry name" value="Acyl-CoA dehydrogenase C-terminal domain-like"/>
    <property type="match status" value="1"/>
</dbReference>
<evidence type="ECO:0000259" key="5">
    <source>
        <dbReference type="Pfam" id="PF18158"/>
    </source>
</evidence>
<protein>
    <submittedName>
        <fullName evidence="7">Oidioi.mRNA.OKI2018_I69.XSR.g14029.t1.cds</fullName>
    </submittedName>
</protein>
<dbReference type="InterPro" id="IPR006089">
    <property type="entry name" value="Acyl-CoA_DH_CS"/>
</dbReference>
<dbReference type="Gene3D" id="1.20.140.10">
    <property type="entry name" value="Butyryl-CoA Dehydrogenase, subunit A, domain 3"/>
    <property type="match status" value="1"/>
</dbReference>
<dbReference type="Proteomes" id="UP001158576">
    <property type="component" value="Chromosome XSR"/>
</dbReference>
<evidence type="ECO:0000259" key="6">
    <source>
        <dbReference type="Pfam" id="PF22217"/>
    </source>
</evidence>
<gene>
    <name evidence="7" type="ORF">OKIOD_LOCUS5587</name>
</gene>
<feature type="domain" description="Adaptive response protein AidB N-terminal" evidence="5">
    <location>
        <begin position="59"/>
        <end position="188"/>
    </location>
</feature>
<evidence type="ECO:0000313" key="7">
    <source>
        <dbReference type="EMBL" id="CAG5095093.1"/>
    </source>
</evidence>
<keyword evidence="2" id="KW-0285">Flavoprotein</keyword>
<reference evidence="7 8" key="1">
    <citation type="submission" date="2021-04" db="EMBL/GenBank/DDBJ databases">
        <authorList>
            <person name="Bliznina A."/>
        </authorList>
    </citation>
    <scope>NUCLEOTIDE SEQUENCE [LARGE SCALE GENOMIC DNA]</scope>
</reference>
<dbReference type="InterPro" id="IPR041504">
    <property type="entry name" value="AidB_N"/>
</dbReference>
<evidence type="ECO:0000256" key="3">
    <source>
        <dbReference type="ARBA" id="ARBA00022827"/>
    </source>
</evidence>
<dbReference type="SUPFAM" id="SSF56645">
    <property type="entry name" value="Acyl-CoA dehydrogenase NM domain-like"/>
    <property type="match status" value="1"/>
</dbReference>
<sequence length="588" mass="65355">MLKCWRFRANRAAARCQSSKVSANVSAQKSNASSIPSREQSFAHERTGHFVQQKPVLTNPYEGNELIQDYILRHCPPEHFERVNSDLSKCGERIVNEVDALGDECERVQPYLKRTDGWGERIDEIVVSPAWYEQHRVSAEEGLIAIGYENESGSFSRVHQMAKNMLTGASSGLYNCPLAMTDGAAMISKSQRGNHDFLEEAYQNLTSRDGAQFWTSGQWMTEKAGGSDVGDATHTEARIIDDKNDKVTEGSRGLSMFYLKIRDAGGKLNGIQVHKLKEKLGTKQLPTAELILDGCEAHLVGEPGRGIPLISGMLTVTRIHNAVAACSFMRRMVHLARDYATKRTAFKKTLSNHAAHVSTLARMEVDVRAAELLSLEVSRLFGKSENGQASKTEQDLMRILTPLAKAQTAKQGMVVCSEGLECFGGQGYIEETPMPRLFRDAQVLPIWEGTSTVMSLDVLRSIQKSSGSSLQSLLGDIQKKLSASADSEALSPSRNKIATAVKDILRFLKRVETESMEFQLKSARDFAFSLAKLYQATLLLDHAAFTRKESDIYAANLFAKNRLNDLIYDYDQASIKNEFDLVFANYQN</sequence>
<evidence type="ECO:0000259" key="4">
    <source>
        <dbReference type="Pfam" id="PF00441"/>
    </source>
</evidence>
<name>A0ABN7S8N2_OIKDI</name>
<evidence type="ECO:0000313" key="8">
    <source>
        <dbReference type="Proteomes" id="UP001158576"/>
    </source>
</evidence>